<dbReference type="KEGG" id="scac:106082922"/>
<evidence type="ECO:0000256" key="1">
    <source>
        <dbReference type="SAM" id="MobiDB-lite"/>
    </source>
</evidence>
<accession>A0A1I8QA69</accession>
<dbReference type="Proteomes" id="UP000095300">
    <property type="component" value="Unassembled WGS sequence"/>
</dbReference>
<dbReference type="VEuPathDB" id="VectorBase:SCAU015277"/>
<feature type="region of interest" description="Disordered" evidence="1">
    <location>
        <begin position="262"/>
        <end position="299"/>
    </location>
</feature>
<feature type="compositionally biased region" description="Polar residues" evidence="1">
    <location>
        <begin position="814"/>
        <end position="827"/>
    </location>
</feature>
<feature type="region of interest" description="Disordered" evidence="1">
    <location>
        <begin position="102"/>
        <end position="139"/>
    </location>
</feature>
<feature type="compositionally biased region" description="Basic residues" evidence="1">
    <location>
        <begin position="429"/>
        <end position="470"/>
    </location>
</feature>
<feature type="compositionally biased region" description="Polar residues" evidence="1">
    <location>
        <begin position="61"/>
        <end position="77"/>
    </location>
</feature>
<protein>
    <submittedName>
        <fullName evidence="2">Uncharacterized protein</fullName>
    </submittedName>
</protein>
<evidence type="ECO:0000313" key="3">
    <source>
        <dbReference type="Proteomes" id="UP000095300"/>
    </source>
</evidence>
<dbReference type="AlphaFoldDB" id="A0A1I8QA69"/>
<name>A0A1I8QA69_STOCA</name>
<dbReference type="OrthoDB" id="8065655at2759"/>
<sequence length="928" mass="104805">MVRDLLFVAKQRFFPTWRIGIIRVEAAVRILLIFNFYKFKLKKMSDNVVKTEPEDDEENGRTTPMRQSTQEYESTVSPRKGLAVTKDLFANSTDNCAAAELQHENASTTTQRSEDNANDGELATPSVAGPIPEAPDKDELQDTDLLHLERTIARMDGESIASTDDIITPLSPRATSSMLPTAPSLSLPKVPAFSCDNSDGISTPFLPMAAPKVPTFPHDNTDGISTPFLSMTANKVTSSQPGIVSTQLQSTVNADPTNTTGVAVKGELPATESTPQPTKSSEVEQNVSDAVAPPPPTISTVPVMRLRVKPEFATMPADDANHGDSECPSLPNNFFDGILTESIANRPMIQPKDEPIPDNFFDDLLVDKLQERVEAAETQDLEVKFSDRLKQLEELDRKLRKERERKKQKKAKKKSRKRLRCSGSPSPLKQRRSLSRSPSPRRRRSHSRSPPTRRLKSHSRSPPTHRRRSRSPTPDHRKLMRWPEKSEFSDRIEMPSTSKKQRIDDRLSGSHVSEKLVPAKQGTQKSFLPEVEIHDHPIYEGLQPHLPEIREEFTAKQKRDRVIMRAKTLMDYLKTVEDEQDKPLSTFLYTSVVRKLPPSHSYRNQHIYENRSPLHNINNVRYKFNSHAKRFNLEEWGLASLPPVAASVAKLVGYDAQAIHNRLQVIKVPTKIRKPKRENGINDEEDDDEEMLEGQSSLFCSTATQTDEMVEVIKRRPQAYDIGVQAVPPAFEIACQTLETESPSIKLYDNCDDLPIMGIMREMNDNQLMALHDFAELLKEPASNAMDMYRLRQRMLDIYKCAQQPSTVGAAPQASVNNYSSNESSPSARVRNQDQSSGFRINSVEGGDGSYFSVNDPRVNFIGNRNRNTNEANHAIRHMHCNDPRNSSLRIESQRQFNTNRSNQQQMPQRSQPQTNATKYYGRGGLRR</sequence>
<feature type="compositionally biased region" description="Basic and acidic residues" evidence="1">
    <location>
        <begin position="473"/>
        <end position="493"/>
    </location>
</feature>
<reference evidence="2" key="1">
    <citation type="submission" date="2020-05" db="UniProtKB">
        <authorList>
            <consortium name="EnsemblMetazoa"/>
        </authorList>
    </citation>
    <scope>IDENTIFICATION</scope>
    <source>
        <strain evidence="2">USDA</strain>
    </source>
</reference>
<feature type="compositionally biased region" description="Basic residues" evidence="1">
    <location>
        <begin position="403"/>
        <end position="420"/>
    </location>
</feature>
<feature type="region of interest" description="Disordered" evidence="1">
    <location>
        <begin position="48"/>
        <end position="77"/>
    </location>
</feature>
<evidence type="ECO:0000313" key="2">
    <source>
        <dbReference type="EnsemblMetazoa" id="SCAU015277-PA"/>
    </source>
</evidence>
<keyword evidence="3" id="KW-1185">Reference proteome</keyword>
<dbReference type="EnsemblMetazoa" id="SCAU015277-RA">
    <property type="protein sequence ID" value="SCAU015277-PA"/>
    <property type="gene ID" value="SCAU015277"/>
</dbReference>
<feature type="region of interest" description="Disordered" evidence="1">
    <location>
        <begin position="811"/>
        <end position="847"/>
    </location>
</feature>
<organism evidence="2 3">
    <name type="scientific">Stomoxys calcitrans</name>
    <name type="common">Stable fly</name>
    <name type="synonym">Conops calcitrans</name>
    <dbReference type="NCBI Taxonomy" id="35570"/>
    <lineage>
        <taxon>Eukaryota</taxon>
        <taxon>Metazoa</taxon>
        <taxon>Ecdysozoa</taxon>
        <taxon>Arthropoda</taxon>
        <taxon>Hexapoda</taxon>
        <taxon>Insecta</taxon>
        <taxon>Pterygota</taxon>
        <taxon>Neoptera</taxon>
        <taxon>Endopterygota</taxon>
        <taxon>Diptera</taxon>
        <taxon>Brachycera</taxon>
        <taxon>Muscomorpha</taxon>
        <taxon>Muscoidea</taxon>
        <taxon>Muscidae</taxon>
        <taxon>Stomoxys</taxon>
    </lineage>
</organism>
<feature type="region of interest" description="Disordered" evidence="1">
    <location>
        <begin position="400"/>
        <end position="508"/>
    </location>
</feature>
<gene>
    <name evidence="2" type="primary">106082922</name>
</gene>
<feature type="compositionally biased region" description="Polar residues" evidence="1">
    <location>
        <begin position="271"/>
        <end position="288"/>
    </location>
</feature>
<feature type="compositionally biased region" description="Low complexity" evidence="1">
    <location>
        <begin position="900"/>
        <end position="914"/>
    </location>
</feature>
<feature type="region of interest" description="Disordered" evidence="1">
    <location>
        <begin position="897"/>
        <end position="928"/>
    </location>
</feature>
<proteinExistence type="predicted"/>
<dbReference type="STRING" id="35570.A0A1I8QA69"/>